<evidence type="ECO:0000313" key="2">
    <source>
        <dbReference type="Proteomes" id="UP000288079"/>
    </source>
</evidence>
<dbReference type="Proteomes" id="UP000288079">
    <property type="component" value="Unassembled WGS sequence"/>
</dbReference>
<evidence type="ECO:0000313" key="1">
    <source>
        <dbReference type="EMBL" id="GCB37165.1"/>
    </source>
</evidence>
<dbReference type="RefSeq" id="WP_370685736.1">
    <property type="nucleotide sequence ID" value="NZ_BHWB01000020.1"/>
</dbReference>
<protein>
    <submittedName>
        <fullName evidence="1">Uncharacterized protein</fullName>
    </submittedName>
</protein>
<sequence length="83" mass="9404">MKSVIPKDFTFPIYKNALHSILYYCYLWVAETKGILGVTVDVKEESGKMLLLFLSTDDTAKMLFEHLSGKNYFGCCEKLGPCV</sequence>
<comment type="caution">
    <text evidence="1">The sequence shown here is derived from an EMBL/GenBank/DDBJ whole genome shotgun (WGS) entry which is preliminary data.</text>
</comment>
<name>A0A401M0B9_9BACE</name>
<accession>A0A401M0B9</accession>
<organism evidence="1 2">
    <name type="scientific">Bacteroides faecalis</name>
    <dbReference type="NCBI Taxonomy" id="2447885"/>
    <lineage>
        <taxon>Bacteria</taxon>
        <taxon>Pseudomonadati</taxon>
        <taxon>Bacteroidota</taxon>
        <taxon>Bacteroidia</taxon>
        <taxon>Bacteroidales</taxon>
        <taxon>Bacteroidaceae</taxon>
        <taxon>Bacteroides</taxon>
    </lineage>
</organism>
<keyword evidence="2" id="KW-1185">Reference proteome</keyword>
<dbReference type="AlphaFoldDB" id="A0A401M0B9"/>
<proteinExistence type="predicted"/>
<gene>
    <name evidence="1" type="ORF">KGMB02408_41100</name>
</gene>
<reference evidence="1 2" key="1">
    <citation type="submission" date="2018-10" db="EMBL/GenBank/DDBJ databases">
        <title>Draft Genome Sequence of Bacteroides sp. KCTC 15687.</title>
        <authorList>
            <person name="Yu S.Y."/>
            <person name="Kim J.S."/>
            <person name="Oh B.S."/>
            <person name="Park S.H."/>
            <person name="Kang S.W."/>
            <person name="Park J.E."/>
            <person name="Choi S.H."/>
            <person name="Han K.I."/>
            <person name="Lee K.C."/>
            <person name="Eom M.K."/>
            <person name="Suh M.K."/>
            <person name="Lee D.H."/>
            <person name="Yoon H."/>
            <person name="Kim B."/>
            <person name="Yang S.J."/>
            <person name="Lee J.S."/>
            <person name="Lee J.H."/>
        </authorList>
    </citation>
    <scope>NUCLEOTIDE SEQUENCE [LARGE SCALE GENOMIC DNA]</scope>
    <source>
        <strain evidence="1 2">KCTC 15687</strain>
    </source>
</reference>
<dbReference type="EMBL" id="BHWB01000020">
    <property type="protein sequence ID" value="GCB37165.1"/>
    <property type="molecule type" value="Genomic_DNA"/>
</dbReference>